<accession>A0A418AUV1</accession>
<evidence type="ECO:0000313" key="3">
    <source>
        <dbReference type="Proteomes" id="UP000285060"/>
    </source>
</evidence>
<dbReference type="Proteomes" id="UP000285060">
    <property type="component" value="Unassembled WGS sequence"/>
</dbReference>
<sequence>MATQLNTTQCESIQFHDRWAVSTDISHVRSTHVHMQGREIVLGGLHLLVFRSKSSDPPSTVIAFRHQEGESLLDNDMWEAMTRHALEMDYFSLAKTLVDELVADDAAPVAFTGYDLRLLRKSLSKRRRYSIGGALGQVMAVHRNTNATVFASNGVLDILAMYHVNAALLGSISTRVVNVMHPRDDVPKLDCQIGTLLLDPDDGRPLDVEAIHAAYVYGDIAWNQLRSASHQRTPGRVWSQSHAYCIDNNLMDSDGFVVDAIAQTTINQALATFVIGAVILVLVKLLAAWSVRWGGRGHDGRLKP</sequence>
<keyword evidence="1" id="KW-0472">Membrane</keyword>
<dbReference type="AlphaFoldDB" id="A0A418AUV1"/>
<evidence type="ECO:0000256" key="1">
    <source>
        <dbReference type="SAM" id="Phobius"/>
    </source>
</evidence>
<organism evidence="2 3">
    <name type="scientific">Aphanomyces invadans</name>
    <dbReference type="NCBI Taxonomy" id="157072"/>
    <lineage>
        <taxon>Eukaryota</taxon>
        <taxon>Sar</taxon>
        <taxon>Stramenopiles</taxon>
        <taxon>Oomycota</taxon>
        <taxon>Saprolegniomycetes</taxon>
        <taxon>Saprolegniales</taxon>
        <taxon>Verrucalvaceae</taxon>
        <taxon>Aphanomyces</taxon>
    </lineage>
</organism>
<evidence type="ECO:0000313" key="2">
    <source>
        <dbReference type="EMBL" id="RHY29215.1"/>
    </source>
</evidence>
<protein>
    <submittedName>
        <fullName evidence="2">Uncharacterized protein</fullName>
    </submittedName>
</protein>
<comment type="caution">
    <text evidence="2">The sequence shown here is derived from an EMBL/GenBank/DDBJ whole genome shotgun (WGS) entry which is preliminary data.</text>
</comment>
<name>A0A418AUV1_9STRA</name>
<keyword evidence="1" id="KW-1133">Transmembrane helix</keyword>
<keyword evidence="1" id="KW-0812">Transmembrane</keyword>
<reference evidence="2 3" key="1">
    <citation type="submission" date="2018-08" db="EMBL/GenBank/DDBJ databases">
        <title>Aphanomyces genome sequencing and annotation.</title>
        <authorList>
            <person name="Minardi D."/>
            <person name="Oidtmann B."/>
            <person name="Van Der Giezen M."/>
            <person name="Studholme D.J."/>
        </authorList>
    </citation>
    <scope>NUCLEOTIDE SEQUENCE [LARGE SCALE GENOMIC DNA]</scope>
    <source>
        <strain evidence="2 3">NJM0002</strain>
    </source>
</reference>
<proteinExistence type="predicted"/>
<gene>
    <name evidence="2" type="ORF">DYB32_005336</name>
</gene>
<dbReference type="VEuPathDB" id="FungiDB:H310_11420"/>
<feature type="transmembrane region" description="Helical" evidence="1">
    <location>
        <begin position="269"/>
        <end position="291"/>
    </location>
</feature>
<keyword evidence="3" id="KW-1185">Reference proteome</keyword>
<dbReference type="EMBL" id="QUSY01000469">
    <property type="protein sequence ID" value="RHY29215.1"/>
    <property type="molecule type" value="Genomic_DNA"/>
</dbReference>